<sequence>MTAVTAWPTPRSTDTRPRSATRVCVQATDPLVRAGLRSELTGKPGIELLDDLTAAEVVVAIAEPALHDMPTTHTSRLVLIADQPRMVELWAAVERGLAVLVPREEATGMRLLRAVADARRGRGDVPPEQLGSLLRGLSRLHAETLAPRDLSLNGLTCREADVLRLLADGLDTGRIAQQLSYSERTVKNTLHSLLTRLGLHNRTHAVAYAIRLGLI</sequence>
<dbReference type="Proteomes" id="UP000185596">
    <property type="component" value="Unassembled WGS sequence"/>
</dbReference>
<dbReference type="GO" id="GO:0006355">
    <property type="term" value="P:regulation of DNA-templated transcription"/>
    <property type="evidence" value="ECO:0007669"/>
    <property type="project" value="InterPro"/>
</dbReference>
<keyword evidence="2" id="KW-0238">DNA-binding</keyword>
<evidence type="ECO:0000313" key="5">
    <source>
        <dbReference type="EMBL" id="OLF17618.1"/>
    </source>
</evidence>
<dbReference type="STRING" id="1912961.BU204_10400"/>
<evidence type="ECO:0000256" key="1">
    <source>
        <dbReference type="ARBA" id="ARBA00023015"/>
    </source>
</evidence>
<feature type="domain" description="HTH luxR-type" evidence="4">
    <location>
        <begin position="148"/>
        <end position="213"/>
    </location>
</feature>
<comment type="caution">
    <text evidence="5">The sequence shown here is derived from an EMBL/GenBank/DDBJ whole genome shotgun (WGS) entry which is preliminary data.</text>
</comment>
<dbReference type="AlphaFoldDB" id="A0A1Q8CTC9"/>
<dbReference type="InterPro" id="IPR016032">
    <property type="entry name" value="Sig_transdc_resp-reg_C-effctor"/>
</dbReference>
<keyword evidence="6" id="KW-1185">Reference proteome</keyword>
<reference evidence="5 6" key="1">
    <citation type="submission" date="2016-12" db="EMBL/GenBank/DDBJ databases">
        <title>The draft genome sequence of Actinophytocola sp. 11-183.</title>
        <authorList>
            <person name="Wang W."/>
            <person name="Yuan L."/>
        </authorList>
    </citation>
    <scope>NUCLEOTIDE SEQUENCE [LARGE SCALE GENOMIC DNA]</scope>
    <source>
        <strain evidence="5 6">11-183</strain>
    </source>
</reference>
<dbReference type="EMBL" id="MSIE01000015">
    <property type="protein sequence ID" value="OLF17618.1"/>
    <property type="molecule type" value="Genomic_DNA"/>
</dbReference>
<dbReference type="Pfam" id="PF00196">
    <property type="entry name" value="GerE"/>
    <property type="match status" value="1"/>
</dbReference>
<dbReference type="PANTHER" id="PTHR44688">
    <property type="entry name" value="DNA-BINDING TRANSCRIPTIONAL ACTIVATOR DEVR_DOSR"/>
    <property type="match status" value="1"/>
</dbReference>
<evidence type="ECO:0000256" key="3">
    <source>
        <dbReference type="ARBA" id="ARBA00023163"/>
    </source>
</evidence>
<dbReference type="SMART" id="SM00421">
    <property type="entry name" value="HTH_LUXR"/>
    <property type="match status" value="1"/>
</dbReference>
<evidence type="ECO:0000313" key="6">
    <source>
        <dbReference type="Proteomes" id="UP000185596"/>
    </source>
</evidence>
<dbReference type="PRINTS" id="PR00038">
    <property type="entry name" value="HTHLUXR"/>
</dbReference>
<organism evidence="5 6">
    <name type="scientific">Actinophytocola xanthii</name>
    <dbReference type="NCBI Taxonomy" id="1912961"/>
    <lineage>
        <taxon>Bacteria</taxon>
        <taxon>Bacillati</taxon>
        <taxon>Actinomycetota</taxon>
        <taxon>Actinomycetes</taxon>
        <taxon>Pseudonocardiales</taxon>
        <taxon>Pseudonocardiaceae</taxon>
    </lineage>
</organism>
<protein>
    <submittedName>
        <fullName evidence="5">Helix-turn-helix transcriptional regulator</fullName>
    </submittedName>
</protein>
<dbReference type="Gene3D" id="1.10.10.10">
    <property type="entry name" value="Winged helix-like DNA-binding domain superfamily/Winged helix DNA-binding domain"/>
    <property type="match status" value="1"/>
</dbReference>
<dbReference type="PANTHER" id="PTHR44688:SF16">
    <property type="entry name" value="DNA-BINDING TRANSCRIPTIONAL ACTIVATOR DEVR_DOSR"/>
    <property type="match status" value="1"/>
</dbReference>
<evidence type="ECO:0000256" key="2">
    <source>
        <dbReference type="ARBA" id="ARBA00023125"/>
    </source>
</evidence>
<proteinExistence type="predicted"/>
<dbReference type="InterPro" id="IPR036388">
    <property type="entry name" value="WH-like_DNA-bd_sf"/>
</dbReference>
<dbReference type="OrthoDB" id="4309410at2"/>
<dbReference type="SUPFAM" id="SSF46894">
    <property type="entry name" value="C-terminal effector domain of the bipartite response regulators"/>
    <property type="match status" value="1"/>
</dbReference>
<dbReference type="RefSeq" id="WP_075125410.1">
    <property type="nucleotide sequence ID" value="NZ_MSIE01000015.1"/>
</dbReference>
<name>A0A1Q8CTC9_9PSEU</name>
<gene>
    <name evidence="5" type="ORF">BU204_10400</name>
</gene>
<keyword evidence="3" id="KW-0804">Transcription</keyword>
<dbReference type="InterPro" id="IPR000792">
    <property type="entry name" value="Tscrpt_reg_LuxR_C"/>
</dbReference>
<dbReference type="PROSITE" id="PS50043">
    <property type="entry name" value="HTH_LUXR_2"/>
    <property type="match status" value="1"/>
</dbReference>
<dbReference type="GO" id="GO:0003677">
    <property type="term" value="F:DNA binding"/>
    <property type="evidence" value="ECO:0007669"/>
    <property type="project" value="UniProtKB-KW"/>
</dbReference>
<dbReference type="CDD" id="cd06170">
    <property type="entry name" value="LuxR_C_like"/>
    <property type="match status" value="1"/>
</dbReference>
<keyword evidence="1" id="KW-0805">Transcription regulation</keyword>
<accession>A0A1Q8CTC9</accession>
<evidence type="ECO:0000259" key="4">
    <source>
        <dbReference type="PROSITE" id="PS50043"/>
    </source>
</evidence>